<dbReference type="InterPro" id="IPR005762">
    <property type="entry name" value="MurD"/>
</dbReference>
<evidence type="ECO:0000256" key="7">
    <source>
        <dbReference type="ARBA" id="ARBA00022840"/>
    </source>
</evidence>
<dbReference type="InterPro" id="IPR018109">
    <property type="entry name" value="Folylpolyglutamate_synth_CS"/>
</dbReference>
<gene>
    <name evidence="9" type="primary">murD</name>
    <name evidence="13" type="ordered locus">Pnap_3419</name>
</gene>
<dbReference type="InterPro" id="IPR036615">
    <property type="entry name" value="Mur_ligase_C_dom_sf"/>
</dbReference>
<feature type="domain" description="Mur ligase C-terminal" evidence="11">
    <location>
        <begin position="357"/>
        <end position="472"/>
    </location>
</feature>
<dbReference type="GO" id="GO:0071555">
    <property type="term" value="P:cell wall organization"/>
    <property type="evidence" value="ECO:0007669"/>
    <property type="project" value="UniProtKB-KW"/>
</dbReference>
<dbReference type="Gene3D" id="3.40.50.720">
    <property type="entry name" value="NAD(P)-binding Rossmann-like Domain"/>
    <property type="match status" value="1"/>
</dbReference>
<evidence type="ECO:0000256" key="1">
    <source>
        <dbReference type="ARBA" id="ARBA00004496"/>
    </source>
</evidence>
<dbReference type="SUPFAM" id="SSF53244">
    <property type="entry name" value="MurD-like peptide ligases, peptide-binding domain"/>
    <property type="match status" value="1"/>
</dbReference>
<dbReference type="AlphaFoldDB" id="A1VST8"/>
<dbReference type="HOGENOM" id="CLU_032540_1_1_4"/>
<reference evidence="14" key="1">
    <citation type="journal article" date="2009" name="Environ. Microbiol.">
        <title>The genome of Polaromonas naphthalenivorans strain CJ2, isolated from coal tar-contaminated sediment, reveals physiological and metabolic versatility and evolution through extensive horizontal gene transfer.</title>
        <authorList>
            <person name="Yagi J.M."/>
            <person name="Sims D."/>
            <person name="Brettin T."/>
            <person name="Bruce D."/>
            <person name="Madsen E.L."/>
        </authorList>
    </citation>
    <scope>NUCLEOTIDE SEQUENCE [LARGE SCALE GENOMIC DNA]</scope>
    <source>
        <strain evidence="14">CJ2</strain>
    </source>
</reference>
<evidence type="ECO:0000256" key="10">
    <source>
        <dbReference type="RuleBase" id="RU003664"/>
    </source>
</evidence>
<feature type="domain" description="Mur ligase central" evidence="12">
    <location>
        <begin position="126"/>
        <end position="335"/>
    </location>
</feature>
<evidence type="ECO:0000256" key="9">
    <source>
        <dbReference type="HAMAP-Rule" id="MF_00639"/>
    </source>
</evidence>
<dbReference type="PROSITE" id="PS01011">
    <property type="entry name" value="FOLYLPOLYGLU_SYNT_1"/>
    <property type="match status" value="1"/>
</dbReference>
<dbReference type="GO" id="GO:0009252">
    <property type="term" value="P:peptidoglycan biosynthetic process"/>
    <property type="evidence" value="ECO:0007669"/>
    <property type="project" value="UniProtKB-UniRule"/>
</dbReference>
<dbReference type="PANTHER" id="PTHR43692">
    <property type="entry name" value="UDP-N-ACETYLMURAMOYLALANINE--D-GLUTAMATE LIGASE"/>
    <property type="match status" value="1"/>
</dbReference>
<proteinExistence type="inferred from homology"/>
<dbReference type="InterPro" id="IPR013221">
    <property type="entry name" value="Mur_ligase_cen"/>
</dbReference>
<dbReference type="GO" id="GO:0005737">
    <property type="term" value="C:cytoplasm"/>
    <property type="evidence" value="ECO:0007669"/>
    <property type="project" value="UniProtKB-SubCell"/>
</dbReference>
<dbReference type="STRING" id="365044.Pnap_3419"/>
<evidence type="ECO:0000313" key="13">
    <source>
        <dbReference type="EMBL" id="ABM38716.1"/>
    </source>
</evidence>
<evidence type="ECO:0000256" key="5">
    <source>
        <dbReference type="ARBA" id="ARBA00022618"/>
    </source>
</evidence>
<keyword evidence="4 9" id="KW-0436">Ligase</keyword>
<evidence type="ECO:0000256" key="3">
    <source>
        <dbReference type="ARBA" id="ARBA00022490"/>
    </source>
</evidence>
<keyword evidence="8 9" id="KW-0131">Cell cycle</keyword>
<dbReference type="NCBIfam" id="TIGR01087">
    <property type="entry name" value="murD"/>
    <property type="match status" value="1"/>
</dbReference>
<dbReference type="InterPro" id="IPR004101">
    <property type="entry name" value="Mur_ligase_C"/>
</dbReference>
<dbReference type="eggNOG" id="COG0771">
    <property type="taxonomic scope" value="Bacteria"/>
</dbReference>
<name>A1VST8_POLNA</name>
<dbReference type="InterPro" id="IPR036565">
    <property type="entry name" value="Mur-like_cat_sf"/>
</dbReference>
<keyword evidence="7 9" id="KW-0067">ATP-binding</keyword>
<dbReference type="GO" id="GO:0008764">
    <property type="term" value="F:UDP-N-acetylmuramoylalanine-D-glutamate ligase activity"/>
    <property type="evidence" value="ECO:0007669"/>
    <property type="project" value="UniProtKB-UniRule"/>
</dbReference>
<dbReference type="KEGG" id="pna:Pnap_3419"/>
<dbReference type="EMBL" id="CP000529">
    <property type="protein sequence ID" value="ABM38716.1"/>
    <property type="molecule type" value="Genomic_DNA"/>
</dbReference>
<dbReference type="HAMAP" id="MF_00639">
    <property type="entry name" value="MurD"/>
    <property type="match status" value="1"/>
</dbReference>
<dbReference type="SUPFAM" id="SSF53623">
    <property type="entry name" value="MurD-like peptide ligases, catalytic domain"/>
    <property type="match status" value="1"/>
</dbReference>
<dbReference type="PANTHER" id="PTHR43692:SF1">
    <property type="entry name" value="UDP-N-ACETYLMURAMOYLALANINE--D-GLUTAMATE LIGASE"/>
    <property type="match status" value="1"/>
</dbReference>
<dbReference type="SUPFAM" id="SSF51984">
    <property type="entry name" value="MurCD N-terminal domain"/>
    <property type="match status" value="1"/>
</dbReference>
<dbReference type="GO" id="GO:0004326">
    <property type="term" value="F:tetrahydrofolylpolyglutamate synthase activity"/>
    <property type="evidence" value="ECO:0007669"/>
    <property type="project" value="InterPro"/>
</dbReference>
<keyword evidence="14" id="KW-1185">Reference proteome</keyword>
<accession>A1VST8</accession>
<evidence type="ECO:0000259" key="12">
    <source>
        <dbReference type="Pfam" id="PF08245"/>
    </source>
</evidence>
<comment type="similarity">
    <text evidence="9">Belongs to the MurCDEF family.</text>
</comment>
<dbReference type="Pfam" id="PF08245">
    <property type="entry name" value="Mur_ligase_M"/>
    <property type="match status" value="1"/>
</dbReference>
<dbReference type="GO" id="GO:0005524">
    <property type="term" value="F:ATP binding"/>
    <property type="evidence" value="ECO:0007669"/>
    <property type="project" value="UniProtKB-UniRule"/>
</dbReference>
<dbReference type="GO" id="GO:0008360">
    <property type="term" value="P:regulation of cell shape"/>
    <property type="evidence" value="ECO:0007669"/>
    <property type="project" value="UniProtKB-KW"/>
</dbReference>
<evidence type="ECO:0000256" key="2">
    <source>
        <dbReference type="ARBA" id="ARBA00004752"/>
    </source>
</evidence>
<keyword evidence="9 10" id="KW-0961">Cell wall biogenesis/degradation</keyword>
<evidence type="ECO:0000259" key="11">
    <source>
        <dbReference type="Pfam" id="PF02875"/>
    </source>
</evidence>
<dbReference type="Pfam" id="PF21799">
    <property type="entry name" value="MurD-like_N"/>
    <property type="match status" value="1"/>
</dbReference>
<protein>
    <recommendedName>
        <fullName evidence="9 10">UDP-N-acetylmuramoylalanine--D-glutamate ligase</fullName>
        <ecNumber evidence="9 10">6.3.2.9</ecNumber>
    </recommendedName>
    <alternativeName>
        <fullName evidence="9">D-glutamic acid-adding enzyme</fullName>
    </alternativeName>
    <alternativeName>
        <fullName evidence="9">UDP-N-acetylmuramoyl-L-alanyl-D-glutamate synthetase</fullName>
    </alternativeName>
</protein>
<comment type="pathway">
    <text evidence="2 9 10">Cell wall biogenesis; peptidoglycan biosynthesis.</text>
</comment>
<dbReference type="EC" id="6.3.2.9" evidence="9 10"/>
<sequence>MKNLAHQNILVLGLGASGLALARWCVRCGAHVTVADTRSAPPQLASLQDSVPAAKFVTSPMDGALLAGTAFDLVLKSPGLSPASISGVLAAAQAQGIPCGNELSLFAQALADLKEDLAYAPKVVGITGTNGKTTVTSLTGQLIERAGKSVAVAGNIGPTLLDTLTGKLDEHARDPSAALPEFWVLELSSFQLDGVTNFEPDVATVLNITQDHLDWHETLPAYAAAKSHVYGRSGLMLLNRNDPLVMTAVPALVKGKPGRSYLTFGGDEPKRPGDYGIETVNGMAWLVRAAEADETIKRRKAEELVLHIQRLMPLEALRIQGRHNATNALAALGLAVAVGCPLAPMLHGLREYRGEPHRVESVAVLEGIEYFDDSKGTNVGATVAALAGLGSERKLVLILGGEGKGQDFSPLADPVARYVRVVVLIGRDAPLIRAALQGSRVELLDAASMQEAVSLAAGQARPGDAVLMSPACASFDMFDNYEHRARVFCEAVQELAVEQGAVL</sequence>
<keyword evidence="9 10" id="KW-0573">Peptidoglycan synthesis</keyword>
<comment type="subcellular location">
    <subcellularLocation>
        <location evidence="1 9 10">Cytoplasm</location>
    </subcellularLocation>
</comment>
<dbReference type="Proteomes" id="UP000000644">
    <property type="component" value="Chromosome"/>
</dbReference>
<evidence type="ECO:0000313" key="14">
    <source>
        <dbReference type="Proteomes" id="UP000000644"/>
    </source>
</evidence>
<keyword evidence="9 10" id="KW-0133">Cell shape</keyword>
<dbReference type="Pfam" id="PF02875">
    <property type="entry name" value="Mur_ligase_C"/>
    <property type="match status" value="1"/>
</dbReference>
<evidence type="ECO:0000256" key="8">
    <source>
        <dbReference type="ARBA" id="ARBA00023306"/>
    </source>
</evidence>
<dbReference type="Gene3D" id="3.40.1190.10">
    <property type="entry name" value="Mur-like, catalytic domain"/>
    <property type="match status" value="1"/>
</dbReference>
<comment type="function">
    <text evidence="9 10">Cell wall formation. Catalyzes the addition of glutamate to the nucleotide precursor UDP-N-acetylmuramoyl-L-alanine (UMA).</text>
</comment>
<keyword evidence="6 9" id="KW-0547">Nucleotide-binding</keyword>
<keyword evidence="3 9" id="KW-0963">Cytoplasm</keyword>
<dbReference type="RefSeq" id="WP_011802787.1">
    <property type="nucleotide sequence ID" value="NC_008781.1"/>
</dbReference>
<comment type="catalytic activity">
    <reaction evidence="9 10">
        <text>UDP-N-acetyl-alpha-D-muramoyl-L-alanine + D-glutamate + ATP = UDP-N-acetyl-alpha-D-muramoyl-L-alanyl-D-glutamate + ADP + phosphate + H(+)</text>
        <dbReference type="Rhea" id="RHEA:16429"/>
        <dbReference type="ChEBI" id="CHEBI:15378"/>
        <dbReference type="ChEBI" id="CHEBI:29986"/>
        <dbReference type="ChEBI" id="CHEBI:30616"/>
        <dbReference type="ChEBI" id="CHEBI:43474"/>
        <dbReference type="ChEBI" id="CHEBI:83898"/>
        <dbReference type="ChEBI" id="CHEBI:83900"/>
        <dbReference type="ChEBI" id="CHEBI:456216"/>
        <dbReference type="EC" id="6.3.2.9"/>
    </reaction>
</comment>
<dbReference type="Gene3D" id="3.90.190.20">
    <property type="entry name" value="Mur ligase, C-terminal domain"/>
    <property type="match status" value="1"/>
</dbReference>
<feature type="binding site" evidence="9">
    <location>
        <begin position="128"/>
        <end position="134"/>
    </location>
    <ligand>
        <name>ATP</name>
        <dbReference type="ChEBI" id="CHEBI:30616"/>
    </ligand>
</feature>
<organism evidence="13 14">
    <name type="scientific">Polaromonas naphthalenivorans (strain CJ2)</name>
    <dbReference type="NCBI Taxonomy" id="365044"/>
    <lineage>
        <taxon>Bacteria</taxon>
        <taxon>Pseudomonadati</taxon>
        <taxon>Pseudomonadota</taxon>
        <taxon>Betaproteobacteria</taxon>
        <taxon>Burkholderiales</taxon>
        <taxon>Comamonadaceae</taxon>
        <taxon>Polaromonas</taxon>
    </lineage>
</organism>
<keyword evidence="5 9" id="KW-0132">Cell division</keyword>
<evidence type="ECO:0000256" key="6">
    <source>
        <dbReference type="ARBA" id="ARBA00022741"/>
    </source>
</evidence>
<dbReference type="GO" id="GO:0051301">
    <property type="term" value="P:cell division"/>
    <property type="evidence" value="ECO:0007669"/>
    <property type="project" value="UniProtKB-KW"/>
</dbReference>
<evidence type="ECO:0000256" key="4">
    <source>
        <dbReference type="ARBA" id="ARBA00022598"/>
    </source>
</evidence>
<dbReference type="UniPathway" id="UPA00219"/>